<dbReference type="EMBL" id="GBXM01056423">
    <property type="protein sequence ID" value="JAH52154.1"/>
    <property type="molecule type" value="Transcribed_RNA"/>
</dbReference>
<reference evidence="2" key="1">
    <citation type="submission" date="2014-11" db="EMBL/GenBank/DDBJ databases">
        <authorList>
            <person name="Amaro Gonzalez C."/>
        </authorList>
    </citation>
    <scope>NUCLEOTIDE SEQUENCE</scope>
</reference>
<proteinExistence type="predicted"/>
<sequence length="48" mass="5257">MEQWWSIGSLTVALAFRCNVLSNGLSEYQALNTASYAILPPGVLRVCL</sequence>
<feature type="signal peptide" evidence="1">
    <location>
        <begin position="1"/>
        <end position="15"/>
    </location>
</feature>
<evidence type="ECO:0000313" key="2">
    <source>
        <dbReference type="EMBL" id="JAH52154.1"/>
    </source>
</evidence>
<feature type="chain" id="PRO_5012068160" evidence="1">
    <location>
        <begin position="16"/>
        <end position="48"/>
    </location>
</feature>
<accession>A0A0E9TEP6</accession>
<name>A0A0E9TEP6_ANGAN</name>
<protein>
    <submittedName>
        <fullName evidence="2">Uncharacterized protein</fullName>
    </submittedName>
</protein>
<organism evidence="2">
    <name type="scientific">Anguilla anguilla</name>
    <name type="common">European freshwater eel</name>
    <name type="synonym">Muraena anguilla</name>
    <dbReference type="NCBI Taxonomy" id="7936"/>
    <lineage>
        <taxon>Eukaryota</taxon>
        <taxon>Metazoa</taxon>
        <taxon>Chordata</taxon>
        <taxon>Craniata</taxon>
        <taxon>Vertebrata</taxon>
        <taxon>Euteleostomi</taxon>
        <taxon>Actinopterygii</taxon>
        <taxon>Neopterygii</taxon>
        <taxon>Teleostei</taxon>
        <taxon>Anguilliformes</taxon>
        <taxon>Anguillidae</taxon>
        <taxon>Anguilla</taxon>
    </lineage>
</organism>
<reference evidence="2" key="2">
    <citation type="journal article" date="2015" name="Fish Shellfish Immunol.">
        <title>Early steps in the European eel (Anguilla anguilla)-Vibrio vulnificus interaction in the gills: Role of the RtxA13 toxin.</title>
        <authorList>
            <person name="Callol A."/>
            <person name="Pajuelo D."/>
            <person name="Ebbesson L."/>
            <person name="Teles M."/>
            <person name="MacKenzie S."/>
            <person name="Amaro C."/>
        </authorList>
    </citation>
    <scope>NUCLEOTIDE SEQUENCE</scope>
</reference>
<evidence type="ECO:0000256" key="1">
    <source>
        <dbReference type="SAM" id="SignalP"/>
    </source>
</evidence>
<dbReference type="AlphaFoldDB" id="A0A0E9TEP6"/>
<keyword evidence="1" id="KW-0732">Signal</keyword>